<evidence type="ECO:0000256" key="3">
    <source>
        <dbReference type="ARBA" id="ARBA00022737"/>
    </source>
</evidence>
<organism evidence="12 13">
    <name type="scientific">Acipenser oxyrinchus oxyrinchus</name>
    <dbReference type="NCBI Taxonomy" id="40147"/>
    <lineage>
        <taxon>Eukaryota</taxon>
        <taxon>Metazoa</taxon>
        <taxon>Chordata</taxon>
        <taxon>Craniata</taxon>
        <taxon>Vertebrata</taxon>
        <taxon>Euteleostomi</taxon>
        <taxon>Actinopterygii</taxon>
        <taxon>Chondrostei</taxon>
        <taxon>Acipenseriformes</taxon>
        <taxon>Acipenseridae</taxon>
        <taxon>Acipenser</taxon>
    </lineage>
</organism>
<evidence type="ECO:0000256" key="2">
    <source>
        <dbReference type="ARBA" id="ARBA00022723"/>
    </source>
</evidence>
<evidence type="ECO:0000259" key="11">
    <source>
        <dbReference type="PROSITE" id="PS50157"/>
    </source>
</evidence>
<feature type="region of interest" description="Disordered" evidence="10">
    <location>
        <begin position="33"/>
        <end position="115"/>
    </location>
</feature>
<dbReference type="FunFam" id="3.30.160.60:FF:000040">
    <property type="entry name" value="RB associated KRAB zinc finger"/>
    <property type="match status" value="1"/>
</dbReference>
<dbReference type="FunFam" id="3.30.160.60:FF:001498">
    <property type="entry name" value="Zinc finger protein 404"/>
    <property type="match status" value="1"/>
</dbReference>
<evidence type="ECO:0000313" key="13">
    <source>
        <dbReference type="Proteomes" id="UP001230051"/>
    </source>
</evidence>
<feature type="domain" description="C2H2-type" evidence="11">
    <location>
        <begin position="458"/>
        <end position="485"/>
    </location>
</feature>
<feature type="region of interest" description="Disordered" evidence="10">
    <location>
        <begin position="535"/>
        <end position="560"/>
    </location>
</feature>
<dbReference type="AlphaFoldDB" id="A0AAD8CHB7"/>
<dbReference type="PANTHER" id="PTHR24394:SF48">
    <property type="entry name" value="ZINC FINGER PROTEIN 771"/>
    <property type="match status" value="1"/>
</dbReference>
<dbReference type="GO" id="GO:0005634">
    <property type="term" value="C:nucleus"/>
    <property type="evidence" value="ECO:0007669"/>
    <property type="project" value="UniProtKB-SubCell"/>
</dbReference>
<evidence type="ECO:0000256" key="10">
    <source>
        <dbReference type="SAM" id="MobiDB-lite"/>
    </source>
</evidence>
<protein>
    <submittedName>
        <fullName evidence="12">Zinc finger protein 449-like</fullName>
    </submittedName>
</protein>
<dbReference type="SMART" id="SM00355">
    <property type="entry name" value="ZnF_C2H2"/>
    <property type="match status" value="4"/>
</dbReference>
<dbReference type="InterPro" id="IPR036236">
    <property type="entry name" value="Znf_C2H2_sf"/>
</dbReference>
<feature type="compositionally biased region" description="Basic residues" evidence="10">
    <location>
        <begin position="346"/>
        <end position="356"/>
    </location>
</feature>
<dbReference type="GO" id="GO:0003677">
    <property type="term" value="F:DNA binding"/>
    <property type="evidence" value="ECO:0007669"/>
    <property type="project" value="UniProtKB-KW"/>
</dbReference>
<dbReference type="GO" id="GO:0008270">
    <property type="term" value="F:zinc ion binding"/>
    <property type="evidence" value="ECO:0007669"/>
    <property type="project" value="UniProtKB-KW"/>
</dbReference>
<evidence type="ECO:0000256" key="9">
    <source>
        <dbReference type="PROSITE-ProRule" id="PRU00042"/>
    </source>
</evidence>
<feature type="domain" description="C2H2-type" evidence="11">
    <location>
        <begin position="515"/>
        <end position="543"/>
    </location>
</feature>
<comment type="subcellular location">
    <subcellularLocation>
        <location evidence="1">Nucleus</location>
    </subcellularLocation>
</comment>
<dbReference type="EMBL" id="JAGXEW010000057">
    <property type="protein sequence ID" value="KAK1150680.1"/>
    <property type="molecule type" value="Genomic_DNA"/>
</dbReference>
<dbReference type="FunFam" id="3.30.160.60:FF:001670">
    <property type="entry name" value="Zinc finger protein 524"/>
    <property type="match status" value="1"/>
</dbReference>
<reference evidence="12" key="1">
    <citation type="submission" date="2022-02" db="EMBL/GenBank/DDBJ databases">
        <title>Atlantic sturgeon de novo genome assembly.</title>
        <authorList>
            <person name="Stock M."/>
            <person name="Klopp C."/>
            <person name="Guiguen Y."/>
            <person name="Cabau C."/>
            <person name="Parinello H."/>
            <person name="Santidrian Yebra-Pimentel E."/>
            <person name="Kuhl H."/>
            <person name="Dirks R.P."/>
            <person name="Guessner J."/>
            <person name="Wuertz S."/>
            <person name="Du K."/>
            <person name="Schartl M."/>
        </authorList>
    </citation>
    <scope>NUCLEOTIDE SEQUENCE</scope>
    <source>
        <strain evidence="12">STURGEONOMICS-FGT-2020</strain>
        <tissue evidence="12">Whole blood</tissue>
    </source>
</reference>
<feature type="domain" description="C2H2-type" evidence="11">
    <location>
        <begin position="430"/>
        <end position="457"/>
    </location>
</feature>
<dbReference type="InterPro" id="IPR013087">
    <property type="entry name" value="Znf_C2H2_type"/>
</dbReference>
<feature type="region of interest" description="Disordered" evidence="10">
    <location>
        <begin position="310"/>
        <end position="377"/>
    </location>
</feature>
<dbReference type="Proteomes" id="UP001230051">
    <property type="component" value="Unassembled WGS sequence"/>
</dbReference>
<keyword evidence="5" id="KW-0862">Zinc</keyword>
<keyword evidence="6" id="KW-0805">Transcription regulation</keyword>
<proteinExistence type="predicted"/>
<dbReference type="PANTHER" id="PTHR24394">
    <property type="entry name" value="ZINC FINGER PROTEIN"/>
    <property type="match status" value="1"/>
</dbReference>
<dbReference type="GO" id="GO:0000981">
    <property type="term" value="F:DNA-binding transcription factor activity, RNA polymerase II-specific"/>
    <property type="evidence" value="ECO:0007669"/>
    <property type="project" value="TreeGrafter"/>
</dbReference>
<sequence length="560" mass="62610">MKMDFSANSYSNMSSDVNTLTPDLQIGSKRQQEINMDSGTTSNSNTNTGENALTPDSQIHNKTQQDVRTDLNLESDSGNKSQKRKRSGTNPIGKHALNTETTNPTAIPKSGDSTIRSLELGSDRGLNCESKRHERKQQLRLDFSETTGSDQGLNVAADTKLVCYGLFSDLNLETASPRRNTKLNREGMQRSQRQNHGIRNTKARLNIGLHTEHGASCQVTKQELQNAAGNLQNTDSESELDFDSKPRCQDKKRKAKRTKETRQDILTHVGLNAAGNSQNTDSGSELDLDTEQGTKLKVMQKKMQEENLTHVNAKAARNSQKTDSETDLDFDPGPRCQDAIRDTKQKAQRGTKHKQAHKPDCPQSLLPAPPETSDPGDLYSARGVLLIDAMGVPYTLCMRPILTPKSGELQSDMELSRATGSPQPTHIKAYVCTVCSRAFPYRSYLERHRISHLEMKPYVCTDCGKAFKRSSHLARHRHVHSDAGKPFQCAVCQKGFREPGELLQHQRVHTGERPYQCQVCRMRFTERTTLRRHCQRKHSAEEQGQKYEPEAGTVSDLTAI</sequence>
<feature type="compositionally biased region" description="Polar residues" evidence="10">
    <location>
        <begin position="274"/>
        <end position="283"/>
    </location>
</feature>
<gene>
    <name evidence="12" type="primary">ZNF581</name>
    <name evidence="12" type="ORF">AOXY_G33736</name>
</gene>
<accession>A0AAD8CHB7</accession>
<feature type="region of interest" description="Disordered" evidence="10">
    <location>
        <begin position="1"/>
        <end position="21"/>
    </location>
</feature>
<dbReference type="SUPFAM" id="SSF57667">
    <property type="entry name" value="beta-beta-alpha zinc fingers"/>
    <property type="match status" value="2"/>
</dbReference>
<feature type="compositionally biased region" description="Polar residues" evidence="10">
    <location>
        <begin position="50"/>
        <end position="62"/>
    </location>
</feature>
<keyword evidence="13" id="KW-1185">Reference proteome</keyword>
<dbReference type="PROSITE" id="PS00028">
    <property type="entry name" value="ZINC_FINGER_C2H2_1"/>
    <property type="match status" value="4"/>
</dbReference>
<dbReference type="PROSITE" id="PS50157">
    <property type="entry name" value="ZINC_FINGER_C2H2_2"/>
    <property type="match status" value="4"/>
</dbReference>
<name>A0AAD8CHB7_ACIOX</name>
<keyword evidence="8" id="KW-0539">Nucleus</keyword>
<feature type="compositionally biased region" description="Low complexity" evidence="10">
    <location>
        <begin position="38"/>
        <end position="49"/>
    </location>
</feature>
<feature type="region of interest" description="Disordered" evidence="10">
    <location>
        <begin position="231"/>
        <end position="262"/>
    </location>
</feature>
<feature type="compositionally biased region" description="Polar residues" evidence="10">
    <location>
        <begin position="98"/>
        <end position="115"/>
    </location>
</feature>
<evidence type="ECO:0000256" key="4">
    <source>
        <dbReference type="ARBA" id="ARBA00022771"/>
    </source>
</evidence>
<evidence type="ECO:0000256" key="1">
    <source>
        <dbReference type="ARBA" id="ARBA00004123"/>
    </source>
</evidence>
<evidence type="ECO:0000256" key="8">
    <source>
        <dbReference type="ARBA" id="ARBA00023242"/>
    </source>
</evidence>
<keyword evidence="7" id="KW-0804">Transcription</keyword>
<evidence type="ECO:0000256" key="5">
    <source>
        <dbReference type="ARBA" id="ARBA00022833"/>
    </source>
</evidence>
<evidence type="ECO:0000313" key="12">
    <source>
        <dbReference type="EMBL" id="KAK1150680.1"/>
    </source>
</evidence>
<feature type="domain" description="C2H2-type" evidence="11">
    <location>
        <begin position="487"/>
        <end position="514"/>
    </location>
</feature>
<dbReference type="Gene3D" id="3.30.160.60">
    <property type="entry name" value="Classic Zinc Finger"/>
    <property type="match status" value="4"/>
</dbReference>
<evidence type="ECO:0000256" key="6">
    <source>
        <dbReference type="ARBA" id="ARBA00023015"/>
    </source>
</evidence>
<keyword evidence="4 9" id="KW-0863">Zinc-finger</keyword>
<keyword evidence="3" id="KW-0677">Repeat</keyword>
<comment type="caution">
    <text evidence="12">The sequence shown here is derived from an EMBL/GenBank/DDBJ whole genome shotgun (WGS) entry which is preliminary data.</text>
</comment>
<feature type="region of interest" description="Disordered" evidence="10">
    <location>
        <begin position="269"/>
        <end position="288"/>
    </location>
</feature>
<dbReference type="Pfam" id="PF00096">
    <property type="entry name" value="zf-C2H2"/>
    <property type="match status" value="3"/>
</dbReference>
<evidence type="ECO:0000256" key="7">
    <source>
        <dbReference type="ARBA" id="ARBA00023163"/>
    </source>
</evidence>
<feature type="compositionally biased region" description="Basic and acidic residues" evidence="10">
    <location>
        <begin position="538"/>
        <end position="549"/>
    </location>
</feature>
<keyword evidence="2" id="KW-0479">Metal-binding</keyword>